<evidence type="ECO:0000256" key="2">
    <source>
        <dbReference type="SAM" id="SignalP"/>
    </source>
</evidence>
<feature type="region of interest" description="Disordered" evidence="1">
    <location>
        <begin position="344"/>
        <end position="371"/>
    </location>
</feature>
<sequence>MRTSIRTAGAIALAGLLAAACSGSRAASAPEAADLSGKIRLVSYTNCDDMLAGLRGAAEKNVTQWGFGEAVMFMARDAKAMDTMAEGKQASVPEQAHSTTNVQEAGVDEPDLVKTDGKRVITVNQGVLRVIDAATRKVTGTLRLVPEEDSWFPADLLVSGDRALVLVQSGGIIPFGALAKVRPGSDGPRYMLVDLSGPPKLLGTLSTRGSHVDARQIGSTVRIVVRSQPEIAFPPPKPDATPQVMLAANREAVRTAPIEAWRPRFEVTSDGRTRTDRVGCDQVSHPDEFTGTSMLTVFTVDLAGTLDAVPPISVAADGDTVYGTDNSLYVTSNPRWWFRPMPIDDAPPTPLDEPTSSDVAPKIEPTASPAEEVTVMPEPQITPEEGGASTTATPIPEQVTATSKPQITPEEITPRPTPTAPPERTEVHRFDITGTGAPRYVSSGVVPGRLLNQYSLSEHAGHLRVATTSNAEVFGGPAEKSSSGVYLLKADTLAQVGAVTGLGKGERIYSVRFIGDVGYVVTFRQVDPLYTLDLRDPAAPKVTGELKISGYSAYLHPAGDGRLLGIGQEASAQGRTLGTQVSLFDVADPANPRLLSRFHQQDSGSEAEWDPHAFLYWPQSGLAMLPLQNYGADWRNGSSALVLKVTDGAITKAGTIRHPGVTGRDDAPAPDPSIRRSVVIGDTVWTFSGLGVKVSDAATLADRGWIPFT</sequence>
<accession>A0ABW6SGQ9</accession>
<dbReference type="InterPro" id="IPR019198">
    <property type="entry name" value="Beta_propeller_containing"/>
</dbReference>
<reference evidence="3 4" key="1">
    <citation type="submission" date="2024-10" db="EMBL/GenBank/DDBJ databases">
        <title>The Natural Products Discovery Center: Release of the First 8490 Sequenced Strains for Exploring Actinobacteria Biosynthetic Diversity.</title>
        <authorList>
            <person name="Kalkreuter E."/>
            <person name="Kautsar S.A."/>
            <person name="Yang D."/>
            <person name="Bader C.D."/>
            <person name="Teijaro C.N."/>
            <person name="Fluegel L."/>
            <person name="Davis C.M."/>
            <person name="Simpson J.R."/>
            <person name="Lauterbach L."/>
            <person name="Steele A.D."/>
            <person name="Gui C."/>
            <person name="Meng S."/>
            <person name="Li G."/>
            <person name="Viehrig K."/>
            <person name="Ye F."/>
            <person name="Su P."/>
            <person name="Kiefer A.F."/>
            <person name="Nichols A."/>
            <person name="Cepeda A.J."/>
            <person name="Yan W."/>
            <person name="Fan B."/>
            <person name="Jiang Y."/>
            <person name="Adhikari A."/>
            <person name="Zheng C.-J."/>
            <person name="Schuster L."/>
            <person name="Cowan T.M."/>
            <person name="Smanski M.J."/>
            <person name="Chevrette M.G."/>
            <person name="De Carvalho L.P.S."/>
            <person name="Shen B."/>
        </authorList>
    </citation>
    <scope>NUCLEOTIDE SEQUENCE [LARGE SCALE GENOMIC DNA]</scope>
    <source>
        <strain evidence="3 4">NPDC002173</strain>
    </source>
</reference>
<keyword evidence="2" id="KW-0732">Signal</keyword>
<dbReference type="RefSeq" id="WP_387408170.1">
    <property type="nucleotide sequence ID" value="NZ_JBIASD010000001.1"/>
</dbReference>
<feature type="signal peptide" evidence="2">
    <location>
        <begin position="1"/>
        <end position="26"/>
    </location>
</feature>
<feature type="chain" id="PRO_5046794822" evidence="2">
    <location>
        <begin position="27"/>
        <end position="709"/>
    </location>
</feature>
<dbReference type="Proteomes" id="UP001602013">
    <property type="component" value="Unassembled WGS sequence"/>
</dbReference>
<proteinExistence type="predicted"/>
<keyword evidence="4" id="KW-1185">Reference proteome</keyword>
<dbReference type="Pfam" id="PF09826">
    <property type="entry name" value="Beta_propel"/>
    <property type="match status" value="1"/>
</dbReference>
<evidence type="ECO:0000313" key="4">
    <source>
        <dbReference type="Proteomes" id="UP001602013"/>
    </source>
</evidence>
<evidence type="ECO:0000313" key="3">
    <source>
        <dbReference type="EMBL" id="MFF3664160.1"/>
    </source>
</evidence>
<dbReference type="EMBL" id="JBIASD010000001">
    <property type="protein sequence ID" value="MFF3664160.1"/>
    <property type="molecule type" value="Genomic_DNA"/>
</dbReference>
<organism evidence="3 4">
    <name type="scientific">Microtetraspora malaysiensis</name>
    <dbReference type="NCBI Taxonomy" id="161358"/>
    <lineage>
        <taxon>Bacteria</taxon>
        <taxon>Bacillati</taxon>
        <taxon>Actinomycetota</taxon>
        <taxon>Actinomycetes</taxon>
        <taxon>Streptosporangiales</taxon>
        <taxon>Streptosporangiaceae</taxon>
        <taxon>Microtetraspora</taxon>
    </lineage>
</organism>
<dbReference type="SUPFAM" id="SSF69322">
    <property type="entry name" value="Tricorn protease domain 2"/>
    <property type="match status" value="1"/>
</dbReference>
<feature type="region of interest" description="Disordered" evidence="1">
    <location>
        <begin position="400"/>
        <end position="424"/>
    </location>
</feature>
<comment type="caution">
    <text evidence="3">The sequence shown here is derived from an EMBL/GenBank/DDBJ whole genome shotgun (WGS) entry which is preliminary data.</text>
</comment>
<protein>
    <submittedName>
        <fullName evidence="3">Beta-propeller domain-containing protein</fullName>
    </submittedName>
</protein>
<name>A0ABW6SGQ9_9ACTN</name>
<gene>
    <name evidence="3" type="ORF">ACFYXI_01105</name>
</gene>
<dbReference type="PROSITE" id="PS51257">
    <property type="entry name" value="PROKAR_LIPOPROTEIN"/>
    <property type="match status" value="1"/>
</dbReference>
<evidence type="ECO:0000256" key="1">
    <source>
        <dbReference type="SAM" id="MobiDB-lite"/>
    </source>
</evidence>